<dbReference type="Proteomes" id="UP000543556">
    <property type="component" value="Unassembled WGS sequence"/>
</dbReference>
<gene>
    <name evidence="7" type="ORF">G6034_09570</name>
</gene>
<evidence type="ECO:0000256" key="2">
    <source>
        <dbReference type="ARBA" id="ARBA00022692"/>
    </source>
</evidence>
<evidence type="ECO:0000313" key="7">
    <source>
        <dbReference type="EMBL" id="NVM95156.1"/>
    </source>
</evidence>
<dbReference type="PROSITE" id="PS00216">
    <property type="entry name" value="SUGAR_TRANSPORT_1"/>
    <property type="match status" value="1"/>
</dbReference>
<name>A0A7Y7LZX9_9MICC</name>
<keyword evidence="4 5" id="KW-0472">Membrane</keyword>
<dbReference type="PANTHER" id="PTHR23508">
    <property type="entry name" value="CARBOXYLIC ACID TRANSPORTER PROTEIN HOMOLOG"/>
    <property type="match status" value="1"/>
</dbReference>
<dbReference type="PANTHER" id="PTHR23508:SF10">
    <property type="entry name" value="CARBOXYLIC ACID TRANSPORTER PROTEIN HOMOLOG"/>
    <property type="match status" value="1"/>
</dbReference>
<feature type="domain" description="Major facilitator superfamily (MFS) profile" evidence="6">
    <location>
        <begin position="33"/>
        <end position="449"/>
    </location>
</feature>
<dbReference type="AlphaFoldDB" id="A0A7Y7LZX9"/>
<dbReference type="RefSeq" id="WP_176634877.1">
    <property type="nucleotide sequence ID" value="NZ_JAAMFM010000011.1"/>
</dbReference>
<evidence type="ECO:0000259" key="6">
    <source>
        <dbReference type="PROSITE" id="PS50850"/>
    </source>
</evidence>
<dbReference type="GO" id="GO:0005886">
    <property type="term" value="C:plasma membrane"/>
    <property type="evidence" value="ECO:0007669"/>
    <property type="project" value="UniProtKB-SubCell"/>
</dbReference>
<comment type="subcellular location">
    <subcellularLocation>
        <location evidence="1">Cell membrane</location>
        <topology evidence="1">Multi-pass membrane protein</topology>
    </subcellularLocation>
</comment>
<feature type="transmembrane region" description="Helical" evidence="5">
    <location>
        <begin position="163"/>
        <end position="185"/>
    </location>
</feature>
<evidence type="ECO:0000313" key="8">
    <source>
        <dbReference type="Proteomes" id="UP000543556"/>
    </source>
</evidence>
<dbReference type="PROSITE" id="PS00217">
    <property type="entry name" value="SUGAR_TRANSPORT_2"/>
    <property type="match status" value="1"/>
</dbReference>
<evidence type="ECO:0000256" key="4">
    <source>
        <dbReference type="ARBA" id="ARBA00023136"/>
    </source>
</evidence>
<dbReference type="SUPFAM" id="SSF103473">
    <property type="entry name" value="MFS general substrate transporter"/>
    <property type="match status" value="1"/>
</dbReference>
<dbReference type="InterPro" id="IPR005829">
    <property type="entry name" value="Sugar_transporter_CS"/>
</dbReference>
<keyword evidence="3 5" id="KW-1133">Transmembrane helix</keyword>
<proteinExistence type="predicted"/>
<feature type="transmembrane region" description="Helical" evidence="5">
    <location>
        <begin position="404"/>
        <end position="420"/>
    </location>
</feature>
<dbReference type="Gene3D" id="1.20.1250.20">
    <property type="entry name" value="MFS general substrate transporter like domains"/>
    <property type="match status" value="1"/>
</dbReference>
<dbReference type="InterPro" id="IPR020846">
    <property type="entry name" value="MFS_dom"/>
</dbReference>
<feature type="transmembrane region" description="Helical" evidence="5">
    <location>
        <begin position="191"/>
        <end position="210"/>
    </location>
</feature>
<reference evidence="7 8" key="1">
    <citation type="submission" date="2020-02" db="EMBL/GenBank/DDBJ databases">
        <title>Genome sequence of strain AETb3-4.</title>
        <authorList>
            <person name="Gao J."/>
            <person name="Zhang X."/>
        </authorList>
    </citation>
    <scope>NUCLEOTIDE SEQUENCE [LARGE SCALE GENOMIC DNA]</scope>
    <source>
        <strain evidence="7 8">AETb3-4</strain>
    </source>
</reference>
<feature type="transmembrane region" description="Helical" evidence="5">
    <location>
        <begin position="264"/>
        <end position="285"/>
    </location>
</feature>
<feature type="transmembrane region" description="Helical" evidence="5">
    <location>
        <begin position="33"/>
        <end position="60"/>
    </location>
</feature>
<accession>A0A7Y7LZX9</accession>
<protein>
    <submittedName>
        <fullName evidence="7">MFS transporter</fullName>
    </submittedName>
</protein>
<dbReference type="InterPro" id="IPR005828">
    <property type="entry name" value="MFS_sugar_transport-like"/>
</dbReference>
<feature type="transmembrane region" description="Helical" evidence="5">
    <location>
        <begin position="359"/>
        <end position="383"/>
    </location>
</feature>
<dbReference type="GO" id="GO:0046943">
    <property type="term" value="F:carboxylic acid transmembrane transporter activity"/>
    <property type="evidence" value="ECO:0007669"/>
    <property type="project" value="TreeGrafter"/>
</dbReference>
<dbReference type="PROSITE" id="PS50850">
    <property type="entry name" value="MFS"/>
    <property type="match status" value="1"/>
</dbReference>
<feature type="transmembrane region" description="Helical" evidence="5">
    <location>
        <begin position="72"/>
        <end position="93"/>
    </location>
</feature>
<feature type="transmembrane region" description="Helical" evidence="5">
    <location>
        <begin position="305"/>
        <end position="327"/>
    </location>
</feature>
<feature type="transmembrane region" description="Helical" evidence="5">
    <location>
        <begin position="134"/>
        <end position="151"/>
    </location>
</feature>
<keyword evidence="8" id="KW-1185">Reference proteome</keyword>
<organism evidence="7 8">
    <name type="scientific">Arthrobacter wenxiniae</name>
    <dbReference type="NCBI Taxonomy" id="2713570"/>
    <lineage>
        <taxon>Bacteria</taxon>
        <taxon>Bacillati</taxon>
        <taxon>Actinomycetota</taxon>
        <taxon>Actinomycetes</taxon>
        <taxon>Micrococcales</taxon>
        <taxon>Micrococcaceae</taxon>
        <taxon>Arthrobacter</taxon>
    </lineage>
</organism>
<sequence>MVEPVATSPTPPDIDSRTNIPWWRGLTRTHRRVLVAAMLGWALDGFETYALIIIVGPALAQLLSPDQQVHTALYAGLVIGITLLGSGVGGLIGGTIADYVGRKPVMLWSIAAYSILTGLTAFSSSIWMLVALRFLTGLALGSEWATGASLIQEVWPERSRTKGAAIVQSGFGIGSLLAAVAWLVIASIDPGAWRMMFVIGVLPALLVLFLRTRVPESERWQRAMTRRGTKVARGELNATVKTVHRIRQLTLTRIFAEPESRKKVLLTLALSLVTIAGWYAISSFLPRFAVVLATRQGVPNPAGWAQLAVVTYTIGSIIGYIGAAFVADRLGRRALIVVFLIGSAALTPITYLWPGNVQTFLIVAAVNGMFTLGGFVWMPLYLPELFGTAVRSTAISTIFNGTRLIAWIGPIITGSLVLLFGGIAPAAIWMGSVYVLGLVVVPFLKETRGKPLPD</sequence>
<dbReference type="Pfam" id="PF00083">
    <property type="entry name" value="Sugar_tr"/>
    <property type="match status" value="1"/>
</dbReference>
<feature type="transmembrane region" description="Helical" evidence="5">
    <location>
        <begin position="426"/>
        <end position="444"/>
    </location>
</feature>
<evidence type="ECO:0000256" key="5">
    <source>
        <dbReference type="SAM" id="Phobius"/>
    </source>
</evidence>
<feature type="transmembrane region" description="Helical" evidence="5">
    <location>
        <begin position="105"/>
        <end position="128"/>
    </location>
</feature>
<comment type="caution">
    <text evidence="7">The sequence shown here is derived from an EMBL/GenBank/DDBJ whole genome shotgun (WGS) entry which is preliminary data.</text>
</comment>
<keyword evidence="2 5" id="KW-0812">Transmembrane</keyword>
<feature type="transmembrane region" description="Helical" evidence="5">
    <location>
        <begin position="334"/>
        <end position="353"/>
    </location>
</feature>
<evidence type="ECO:0000256" key="1">
    <source>
        <dbReference type="ARBA" id="ARBA00004651"/>
    </source>
</evidence>
<dbReference type="EMBL" id="JAAMFM010000011">
    <property type="protein sequence ID" value="NVM95156.1"/>
    <property type="molecule type" value="Genomic_DNA"/>
</dbReference>
<dbReference type="InterPro" id="IPR036259">
    <property type="entry name" value="MFS_trans_sf"/>
</dbReference>
<evidence type="ECO:0000256" key="3">
    <source>
        <dbReference type="ARBA" id="ARBA00022989"/>
    </source>
</evidence>